<dbReference type="EMBL" id="LUKN01002720">
    <property type="protein sequence ID" value="OAQ98654.1"/>
    <property type="molecule type" value="Genomic_DNA"/>
</dbReference>
<organism evidence="2 3">
    <name type="scientific">Cordyceps confragosa</name>
    <name type="common">Lecanicillium lecanii</name>
    <dbReference type="NCBI Taxonomy" id="2714763"/>
    <lineage>
        <taxon>Eukaryota</taxon>
        <taxon>Fungi</taxon>
        <taxon>Dikarya</taxon>
        <taxon>Ascomycota</taxon>
        <taxon>Pezizomycotina</taxon>
        <taxon>Sordariomycetes</taxon>
        <taxon>Hypocreomycetidae</taxon>
        <taxon>Hypocreales</taxon>
        <taxon>Cordycipitaceae</taxon>
        <taxon>Akanthomyces</taxon>
    </lineage>
</organism>
<dbReference type="InterPro" id="IPR006813">
    <property type="entry name" value="Glyco_trans_17"/>
</dbReference>
<dbReference type="OrthoDB" id="6474464at2759"/>
<proteinExistence type="predicted"/>
<reference evidence="2 3" key="1">
    <citation type="submission" date="2016-03" db="EMBL/GenBank/DDBJ databases">
        <title>Fine-scale spatial genetic structure of a fungal parasite of coffee scale insects.</title>
        <authorList>
            <person name="Jackson D."/>
            <person name="Zemenick K.A."/>
            <person name="Malloure B."/>
            <person name="Quandt C.A."/>
            <person name="James T.Y."/>
        </authorList>
    </citation>
    <scope>NUCLEOTIDE SEQUENCE [LARGE SCALE GENOMIC DNA]</scope>
    <source>
        <strain evidence="2 3">UM487</strain>
    </source>
</reference>
<keyword evidence="3" id="KW-1185">Reference proteome</keyword>
<dbReference type="PANTHER" id="PTHR12224">
    <property type="entry name" value="BETA-1,4-MANNOSYL-GLYCOPROTEIN BETA-1,4-N-ACETYLGLUCOSAMINYL-TRANSFERASE"/>
    <property type="match status" value="1"/>
</dbReference>
<evidence type="ECO:0000313" key="2">
    <source>
        <dbReference type="EMBL" id="OAQ98654.1"/>
    </source>
</evidence>
<evidence type="ECO:0000313" key="3">
    <source>
        <dbReference type="Proteomes" id="UP000243081"/>
    </source>
</evidence>
<feature type="transmembrane region" description="Helical" evidence="1">
    <location>
        <begin position="12"/>
        <end position="32"/>
    </location>
</feature>
<protein>
    <recommendedName>
        <fullName evidence="4">Glycosyl transferase family 17 protein</fullName>
    </recommendedName>
</protein>
<keyword evidence="1" id="KW-0472">Membrane</keyword>
<evidence type="ECO:0008006" key="4">
    <source>
        <dbReference type="Google" id="ProtNLM"/>
    </source>
</evidence>
<keyword evidence="1" id="KW-0812">Transmembrane</keyword>
<dbReference type="GO" id="GO:0016020">
    <property type="term" value="C:membrane"/>
    <property type="evidence" value="ECO:0007669"/>
    <property type="project" value="InterPro"/>
</dbReference>
<dbReference type="GO" id="GO:0003830">
    <property type="term" value="F:beta-1,4-mannosylglycoprotein 4-beta-N-acetylglucosaminyltransferase activity"/>
    <property type="evidence" value="ECO:0007669"/>
    <property type="project" value="InterPro"/>
</dbReference>
<dbReference type="AlphaFoldDB" id="A0A179I8Q2"/>
<name>A0A179I8Q2_CORDF</name>
<comment type="caution">
    <text evidence="2">The sequence shown here is derived from an EMBL/GenBank/DDBJ whole genome shotgun (WGS) entry which is preliminary data.</text>
</comment>
<dbReference type="Proteomes" id="UP000243081">
    <property type="component" value="Unassembled WGS sequence"/>
</dbReference>
<sequence>MIRALVKQQPRRAMLCLAVFASIFFTLAHLFLRDDDLLPARVFEDFPHHDLCAAHGFDTFPAAASGPPSRKVYDLTMINTELDWLEIRLDALYDAVDVFIIVESPINFHGHAKPMHLRDSWDRFAKYHDKMLHHEIEFSGSFRPERTWDIESLQRDASYEQVFPKLTGDRAPRLGDVLVVADVDEIPRPDTIHTLRACNFPRRLTLFSRFYYYSFQFQSVGPEWHHPQATYYDAEKTLKPNDLRGSRGGNYFSRKKESGSYANSSWHCSSCFDSVGQFLNKMASFSHSWMNGPEYRNPDHIASAVRDGQDIWGRKSSTFERLDNNQDLPPLVMGDERFIYLKDRSGESAGMMDYP</sequence>
<dbReference type="GO" id="GO:0006044">
    <property type="term" value="P:N-acetylglucosamine metabolic process"/>
    <property type="evidence" value="ECO:0007669"/>
    <property type="project" value="TreeGrafter"/>
</dbReference>
<dbReference type="OMA" id="CESSYTN"/>
<accession>A0A179I8Q2</accession>
<evidence type="ECO:0000256" key="1">
    <source>
        <dbReference type="SAM" id="Phobius"/>
    </source>
</evidence>
<dbReference type="Pfam" id="PF04724">
    <property type="entry name" value="Glyco_transf_17"/>
    <property type="match status" value="1"/>
</dbReference>
<keyword evidence="1" id="KW-1133">Transmembrane helix</keyword>
<gene>
    <name evidence="2" type="ORF">LLEC1_02618</name>
</gene>
<dbReference type="PANTHER" id="PTHR12224:SF0">
    <property type="entry name" value="BETA-1,4-MANNOSYL-GLYCOPROTEIN 4-BETA-N-ACETYLGLUCOSAMINYLTRANSFERASE"/>
    <property type="match status" value="1"/>
</dbReference>